<comment type="subcellular location">
    <subcellularLocation>
        <location evidence="1">Cell envelope</location>
    </subcellularLocation>
</comment>
<gene>
    <name evidence="6" type="ORF">QYS49_17165</name>
</gene>
<dbReference type="Gene3D" id="3.40.30.10">
    <property type="entry name" value="Glutaredoxin"/>
    <property type="match status" value="1"/>
</dbReference>
<protein>
    <submittedName>
        <fullName evidence="6">TlpA disulfide reductase family protein</fullName>
    </submittedName>
</protein>
<dbReference type="CDD" id="cd02966">
    <property type="entry name" value="TlpA_like_family"/>
    <property type="match status" value="1"/>
</dbReference>
<dbReference type="RefSeq" id="WP_308348411.1">
    <property type="nucleotide sequence ID" value="NZ_CP129971.1"/>
</dbReference>
<sequence>MSKKINWKKEAISWGVMIAIFGTLYFTGWHTPVMGKIQSWFLATHIFTPSIEEEEENIIPFKFDGELITPEGKTIAYNELKDKTIFINYWATWCPPCLGEMPHIEKLYKQLKDNPDIIFLMVSKDNDFNKAIKFKAKKEYELPIFQELESPSQLESQILPTTFVIKNGEIAFRKEGMSNFNTEDFKSFLRGN</sequence>
<dbReference type="InterPro" id="IPR013766">
    <property type="entry name" value="Thioredoxin_domain"/>
</dbReference>
<dbReference type="KEGG" id="msaa:QYS49_17165"/>
<dbReference type="Pfam" id="PF08534">
    <property type="entry name" value="Redoxin"/>
    <property type="match status" value="1"/>
</dbReference>
<name>A0AA49GBG5_9BACT</name>
<dbReference type="InterPro" id="IPR017937">
    <property type="entry name" value="Thioredoxin_CS"/>
</dbReference>
<dbReference type="GO" id="GO:0016491">
    <property type="term" value="F:oxidoreductase activity"/>
    <property type="evidence" value="ECO:0007669"/>
    <property type="project" value="InterPro"/>
</dbReference>
<dbReference type="AlphaFoldDB" id="A0AA49GBG5"/>
<dbReference type="Proteomes" id="UP001230496">
    <property type="component" value="Chromosome"/>
</dbReference>
<organism evidence="6 7">
    <name type="scientific">Marivirga salinarum</name>
    <dbReference type="NCBI Taxonomy" id="3059078"/>
    <lineage>
        <taxon>Bacteria</taxon>
        <taxon>Pseudomonadati</taxon>
        <taxon>Bacteroidota</taxon>
        <taxon>Cytophagia</taxon>
        <taxon>Cytophagales</taxon>
        <taxon>Marivirgaceae</taxon>
        <taxon>Marivirga</taxon>
    </lineage>
</organism>
<evidence type="ECO:0000256" key="1">
    <source>
        <dbReference type="ARBA" id="ARBA00004196"/>
    </source>
</evidence>
<dbReference type="GO" id="GO:0030313">
    <property type="term" value="C:cell envelope"/>
    <property type="evidence" value="ECO:0007669"/>
    <property type="project" value="UniProtKB-SubCell"/>
</dbReference>
<dbReference type="PANTHER" id="PTHR42852:SF17">
    <property type="entry name" value="THIOREDOXIN-LIKE PROTEIN HI_1115"/>
    <property type="match status" value="1"/>
</dbReference>
<keyword evidence="3" id="KW-0676">Redox-active center</keyword>
<proteinExistence type="predicted"/>
<dbReference type="InterPro" id="IPR013740">
    <property type="entry name" value="Redoxin"/>
</dbReference>
<keyword evidence="4" id="KW-0812">Transmembrane</keyword>
<keyword evidence="2" id="KW-0201">Cytochrome c-type biogenesis</keyword>
<keyword evidence="7" id="KW-1185">Reference proteome</keyword>
<dbReference type="GO" id="GO:0017004">
    <property type="term" value="P:cytochrome complex assembly"/>
    <property type="evidence" value="ECO:0007669"/>
    <property type="project" value="UniProtKB-KW"/>
</dbReference>
<dbReference type="InterPro" id="IPR050553">
    <property type="entry name" value="Thioredoxin_ResA/DsbE_sf"/>
</dbReference>
<evidence type="ECO:0000313" key="7">
    <source>
        <dbReference type="Proteomes" id="UP001230496"/>
    </source>
</evidence>
<feature type="domain" description="Thioredoxin" evidence="5">
    <location>
        <begin position="52"/>
        <end position="192"/>
    </location>
</feature>
<dbReference type="PROSITE" id="PS00194">
    <property type="entry name" value="THIOREDOXIN_1"/>
    <property type="match status" value="1"/>
</dbReference>
<dbReference type="InterPro" id="IPR036249">
    <property type="entry name" value="Thioredoxin-like_sf"/>
</dbReference>
<evidence type="ECO:0000256" key="3">
    <source>
        <dbReference type="ARBA" id="ARBA00023284"/>
    </source>
</evidence>
<accession>A0AA49GBG5</accession>
<keyword evidence="4" id="KW-1133">Transmembrane helix</keyword>
<reference evidence="6 7" key="1">
    <citation type="submission" date="2023-08" db="EMBL/GenBank/DDBJ databases">
        <title>Comparative genomics and taxonomic characterization of three novel marine species of genus Marivirga.</title>
        <authorList>
            <person name="Muhammad N."/>
            <person name="Kim S.-G."/>
        </authorList>
    </citation>
    <scope>NUCLEOTIDE SEQUENCE [LARGE SCALE GENOMIC DNA]</scope>
    <source>
        <strain evidence="6 7">BDSF4-3</strain>
    </source>
</reference>
<dbReference type="SUPFAM" id="SSF52833">
    <property type="entry name" value="Thioredoxin-like"/>
    <property type="match status" value="1"/>
</dbReference>
<evidence type="ECO:0000256" key="4">
    <source>
        <dbReference type="SAM" id="Phobius"/>
    </source>
</evidence>
<evidence type="ECO:0000256" key="2">
    <source>
        <dbReference type="ARBA" id="ARBA00022748"/>
    </source>
</evidence>
<dbReference type="PANTHER" id="PTHR42852">
    <property type="entry name" value="THIOL:DISULFIDE INTERCHANGE PROTEIN DSBE"/>
    <property type="match status" value="1"/>
</dbReference>
<feature type="transmembrane region" description="Helical" evidence="4">
    <location>
        <begin position="12"/>
        <end position="29"/>
    </location>
</feature>
<dbReference type="EMBL" id="CP129971">
    <property type="protein sequence ID" value="WKK73655.2"/>
    <property type="molecule type" value="Genomic_DNA"/>
</dbReference>
<evidence type="ECO:0000259" key="5">
    <source>
        <dbReference type="PROSITE" id="PS51352"/>
    </source>
</evidence>
<evidence type="ECO:0000313" key="6">
    <source>
        <dbReference type="EMBL" id="WKK73655.2"/>
    </source>
</evidence>
<dbReference type="PROSITE" id="PS51352">
    <property type="entry name" value="THIOREDOXIN_2"/>
    <property type="match status" value="1"/>
</dbReference>
<keyword evidence="4" id="KW-0472">Membrane</keyword>